<feature type="transmembrane region" description="Helical" evidence="1">
    <location>
        <begin position="155"/>
        <end position="179"/>
    </location>
</feature>
<evidence type="ECO:0000313" key="3">
    <source>
        <dbReference type="Proteomes" id="UP000218505"/>
    </source>
</evidence>
<keyword evidence="1" id="KW-0472">Membrane</keyword>
<keyword evidence="1" id="KW-0812">Transmembrane</keyword>
<feature type="transmembrane region" description="Helical" evidence="1">
    <location>
        <begin position="116"/>
        <end position="134"/>
    </location>
</feature>
<keyword evidence="3" id="KW-1185">Reference proteome</keyword>
<evidence type="ECO:0000256" key="1">
    <source>
        <dbReference type="SAM" id="Phobius"/>
    </source>
</evidence>
<protein>
    <recommendedName>
        <fullName evidence="4">DUF2306 domain-containing protein</fullName>
    </recommendedName>
</protein>
<evidence type="ECO:0000313" key="2">
    <source>
        <dbReference type="EMBL" id="ATE55526.1"/>
    </source>
</evidence>
<feature type="transmembrane region" description="Helical" evidence="1">
    <location>
        <begin position="50"/>
        <end position="73"/>
    </location>
</feature>
<accession>A0A290Z959</accession>
<evidence type="ECO:0008006" key="4">
    <source>
        <dbReference type="Google" id="ProtNLM"/>
    </source>
</evidence>
<feature type="transmembrane region" description="Helical" evidence="1">
    <location>
        <begin position="16"/>
        <end position="38"/>
    </location>
</feature>
<dbReference type="KEGG" id="apre:CNX65_21410"/>
<dbReference type="Proteomes" id="UP000218505">
    <property type="component" value="Chromosome"/>
</dbReference>
<dbReference type="Pfam" id="PF10067">
    <property type="entry name" value="DUF2306"/>
    <property type="match status" value="1"/>
</dbReference>
<dbReference type="AlphaFoldDB" id="A0A290Z959"/>
<keyword evidence="1" id="KW-1133">Transmembrane helix</keyword>
<name>A0A290Z959_9PSEU</name>
<reference evidence="2" key="1">
    <citation type="submission" date="2017-09" db="EMBL/GenBank/DDBJ databases">
        <title>Complete Genome Sequence of ansamitocin-producing Bacterium Actinosynnema pretiosum X47.</title>
        <authorList>
            <person name="Cao G."/>
            <person name="Zong G."/>
            <person name="Zhong C."/>
            <person name="Fu J."/>
        </authorList>
    </citation>
    <scope>NUCLEOTIDE SEQUENCE [LARGE SCALE GENOMIC DNA]</scope>
    <source>
        <strain evidence="2">X47</strain>
    </source>
</reference>
<sequence length="229" mass="25342">MSSAAPSPTARRRRWWASWVLVTALAIAITAISVPPYLTGGANFPLDRTIVGYYTSLVLHSVPAGLTLLIGPLQFVPRLRARFPRAHRISGRVYLLSVVAASATSAYATVVTPSGFPLQVVFTMLIAAWLYTAFEAYRTIRRGDVRMHRVWTVRNYTLTFAAVTLRVYQLTGMALLPWVDYRDMYTTSAWAGLLGNVLIAEYFIVHRMLAPKTRESAPAPAPRQTAAIG</sequence>
<feature type="transmembrane region" description="Helical" evidence="1">
    <location>
        <begin position="185"/>
        <end position="205"/>
    </location>
</feature>
<dbReference type="EMBL" id="CP023445">
    <property type="protein sequence ID" value="ATE55526.1"/>
    <property type="molecule type" value="Genomic_DNA"/>
</dbReference>
<feature type="transmembrane region" description="Helical" evidence="1">
    <location>
        <begin position="93"/>
        <end position="110"/>
    </location>
</feature>
<proteinExistence type="predicted"/>
<dbReference type="InterPro" id="IPR018750">
    <property type="entry name" value="DUF2306_membrane"/>
</dbReference>
<dbReference type="RefSeq" id="WP_096495358.1">
    <property type="nucleotide sequence ID" value="NZ_CP023445.1"/>
</dbReference>
<gene>
    <name evidence="2" type="ORF">CNX65_21410</name>
</gene>
<organism evidence="2 3">
    <name type="scientific">Actinosynnema pretiosum</name>
    <dbReference type="NCBI Taxonomy" id="42197"/>
    <lineage>
        <taxon>Bacteria</taxon>
        <taxon>Bacillati</taxon>
        <taxon>Actinomycetota</taxon>
        <taxon>Actinomycetes</taxon>
        <taxon>Pseudonocardiales</taxon>
        <taxon>Pseudonocardiaceae</taxon>
        <taxon>Actinosynnema</taxon>
    </lineage>
</organism>